<evidence type="ECO:0000313" key="3">
    <source>
        <dbReference type="EMBL" id="KZT41451.1"/>
    </source>
</evidence>
<dbReference type="GO" id="GO:0042594">
    <property type="term" value="P:response to starvation"/>
    <property type="evidence" value="ECO:0007669"/>
    <property type="project" value="TreeGrafter"/>
</dbReference>
<dbReference type="STRING" id="1314776.A0A166G9K5"/>
<feature type="region of interest" description="Disordered" evidence="1">
    <location>
        <begin position="1119"/>
        <end position="1146"/>
    </location>
</feature>
<dbReference type="AlphaFoldDB" id="A0A166G9K5"/>
<feature type="compositionally biased region" description="Basic and acidic residues" evidence="1">
    <location>
        <begin position="1127"/>
        <end position="1146"/>
    </location>
</feature>
<feature type="region of interest" description="Disordered" evidence="1">
    <location>
        <begin position="1060"/>
        <end position="1096"/>
    </location>
</feature>
<dbReference type="PANTHER" id="PTHR13268:SF0">
    <property type="entry name" value="BCAS3 MICROTUBULE ASSOCIATED CELL MIGRATION FACTOR"/>
    <property type="match status" value="1"/>
</dbReference>
<keyword evidence="4" id="KW-1185">Reference proteome</keyword>
<dbReference type="Proteomes" id="UP000076798">
    <property type="component" value="Unassembled WGS sequence"/>
</dbReference>
<feature type="domain" description="BCAS3 WD40" evidence="2">
    <location>
        <begin position="556"/>
        <end position="631"/>
    </location>
</feature>
<feature type="compositionally biased region" description="Polar residues" evidence="1">
    <location>
        <begin position="694"/>
        <end position="714"/>
    </location>
</feature>
<feature type="compositionally biased region" description="Basic and acidic residues" evidence="1">
    <location>
        <begin position="1065"/>
        <end position="1074"/>
    </location>
</feature>
<dbReference type="InterPro" id="IPR048382">
    <property type="entry name" value="BCAS3_WD40"/>
</dbReference>
<dbReference type="GO" id="GO:0005737">
    <property type="term" value="C:cytoplasm"/>
    <property type="evidence" value="ECO:0007669"/>
    <property type="project" value="TreeGrafter"/>
</dbReference>
<evidence type="ECO:0000259" key="2">
    <source>
        <dbReference type="Pfam" id="PF21034"/>
    </source>
</evidence>
<dbReference type="GO" id="GO:0006914">
    <property type="term" value="P:autophagy"/>
    <property type="evidence" value="ECO:0007669"/>
    <property type="project" value="InterPro"/>
</dbReference>
<reference evidence="3 4" key="1">
    <citation type="journal article" date="2016" name="Mol. Biol. Evol.">
        <title>Comparative Genomics of Early-Diverging Mushroom-Forming Fungi Provides Insights into the Origins of Lignocellulose Decay Capabilities.</title>
        <authorList>
            <person name="Nagy L.G."/>
            <person name="Riley R."/>
            <person name="Tritt A."/>
            <person name="Adam C."/>
            <person name="Daum C."/>
            <person name="Floudas D."/>
            <person name="Sun H."/>
            <person name="Yadav J.S."/>
            <person name="Pangilinan J."/>
            <person name="Larsson K.H."/>
            <person name="Matsuura K."/>
            <person name="Barry K."/>
            <person name="Labutti K."/>
            <person name="Kuo R."/>
            <person name="Ohm R.A."/>
            <person name="Bhattacharya S.S."/>
            <person name="Shirouzu T."/>
            <person name="Yoshinaga Y."/>
            <person name="Martin F.M."/>
            <person name="Grigoriev I.V."/>
            <person name="Hibbett D.S."/>
        </authorList>
    </citation>
    <scope>NUCLEOTIDE SEQUENCE [LARGE SCALE GENOMIC DNA]</scope>
    <source>
        <strain evidence="3 4">HHB10207 ss-3</strain>
    </source>
</reference>
<dbReference type="EMBL" id="KV428021">
    <property type="protein sequence ID" value="KZT41451.1"/>
    <property type="molecule type" value="Genomic_DNA"/>
</dbReference>
<feature type="region of interest" description="Disordered" evidence="1">
    <location>
        <begin position="1"/>
        <end position="29"/>
    </location>
</feature>
<organism evidence="3 4">
    <name type="scientific">Sistotremastrum suecicum HHB10207 ss-3</name>
    <dbReference type="NCBI Taxonomy" id="1314776"/>
    <lineage>
        <taxon>Eukaryota</taxon>
        <taxon>Fungi</taxon>
        <taxon>Dikarya</taxon>
        <taxon>Basidiomycota</taxon>
        <taxon>Agaricomycotina</taxon>
        <taxon>Agaricomycetes</taxon>
        <taxon>Sistotremastrales</taxon>
        <taxon>Sistotremastraceae</taxon>
        <taxon>Sistotremastrum</taxon>
    </lineage>
</organism>
<feature type="compositionally biased region" description="Polar residues" evidence="1">
    <location>
        <begin position="785"/>
        <end position="796"/>
    </location>
</feature>
<dbReference type="InterPro" id="IPR036322">
    <property type="entry name" value="WD40_repeat_dom_sf"/>
</dbReference>
<proteinExistence type="predicted"/>
<dbReference type="OrthoDB" id="25778at2759"/>
<feature type="compositionally biased region" description="Polar residues" evidence="1">
    <location>
        <begin position="1075"/>
        <end position="1087"/>
    </location>
</feature>
<feature type="compositionally biased region" description="Low complexity" evidence="1">
    <location>
        <begin position="754"/>
        <end position="782"/>
    </location>
</feature>
<feature type="compositionally biased region" description="Basic residues" evidence="1">
    <location>
        <begin position="1"/>
        <end position="14"/>
    </location>
</feature>
<feature type="region of interest" description="Disordered" evidence="1">
    <location>
        <begin position="438"/>
        <end position="470"/>
    </location>
</feature>
<feature type="region of interest" description="Disordered" evidence="1">
    <location>
        <begin position="670"/>
        <end position="714"/>
    </location>
</feature>
<dbReference type="PANTHER" id="PTHR13268">
    <property type="entry name" value="BREAST CARCINOMA AMPLIFIED SEQUENCE 3"/>
    <property type="match status" value="1"/>
</dbReference>
<feature type="compositionally biased region" description="Low complexity" evidence="1">
    <location>
        <begin position="443"/>
        <end position="452"/>
    </location>
</feature>
<accession>A0A166G9K5</accession>
<dbReference type="SUPFAM" id="SSF50978">
    <property type="entry name" value="WD40 repeat-like"/>
    <property type="match status" value="1"/>
</dbReference>
<dbReference type="InterPro" id="IPR045142">
    <property type="entry name" value="BCAS3-like"/>
</dbReference>
<protein>
    <recommendedName>
        <fullName evidence="2">BCAS3 WD40 domain-containing protein</fullName>
    </recommendedName>
</protein>
<sequence>MQSRRNGPRSRSKKSSPAVAPNDHLSTTPPLLMLDEGTTIHEQHTFQAFDRPPSALDLNAPPDDLGMTSGIAPKTAQQTVMKIQLSGQPHTVNPIVVPEPSMIEQLARTVRSYYPGSNPISVPNSPPRWRPTNFGNFIGNSRTSRRDSSNSSLGVGTLSPLLMPVNVGASGAHDLGHPILDEDIMEADVLSAPDPMEKIVFTSWETLHVGSSSQKNLLLIGYERGLQLWDISSLANVQEILNLKDTSLSDQPVVCASVVSREFTNPNSANDPQTSYIAILIGAKGTSATEFLAYSLSSRAVVKRSSIPWSTKLEANKDFIIISSINPPTLHIFSARTLELCHTITTVSASPIFSLSGRLLAFTSLPPLQHERHLFNNPSVMSRNSSTTSPALDTAVRAGQGLLSGVKTLGGIALAVAAGKSGEASERTSGLGQWFSRSAPAESPLSSTLGSSPSPPTRAIRRRDSSHAIPPISPAFLGGEERSGNWISILDLSLGAFQAPREVHRFSVAEGNQSIHNLAWDSSGTLLSCSLAEGQAVMIYAIHPKPSFNTHSLSSPQTKTKPKRERQDGLPWHLYDLRRGHTTASIMTLSSSVDGRWMAAGTHRGTIHVFAINPYGGPAHISSHIEGRVQNPSELQPLSTSVTPLVRLKPSSRPQRPGDGESTPLAIKFLSSEESDSLPESTAVSLRRRKGGEASNTTSPLVGPTGQQPSTSPFQDLLVFNPHLGSLELWRILVDSVDHSGPSSVPRSAEMSRTRSSSNTSLSTSPRGRSTPSTQRTTGPRSAPTPEQSAPGNQGSALTRLMDRTRSLGGTLQAKDICLATWHLQRSELWGEVHPTFVELEREVPTKAKNPRNQYVPRFLEVEHQYNACPSWLSQAELSTSSRSSEILPPSVYLSHQFTFHALTEDYHALLRNAHLNVPTSVVTVRKEVQISAYTSGSSDEFLQSMDMGANNAGSKRRRYRNSVDEPIAKAISDDLDYMNPASPAYPMLPNGPSNNHRHLLDAIPLRRSAQLAVGITEGVGEGLGRLRREIGKVRSPRLAARTDDQLHAMGVSSIPLEFDEQEEMLDRPDDAESRMTSGGDSHSGASIATPDGAEDAWDGWAEEDREAVEEAERFDEIYPAGTMDEEQTHGVHELGVHRKRRDGGV</sequence>
<dbReference type="Pfam" id="PF21034">
    <property type="entry name" value="BCAS3_WD40"/>
    <property type="match status" value="1"/>
</dbReference>
<evidence type="ECO:0000313" key="4">
    <source>
        <dbReference type="Proteomes" id="UP000076798"/>
    </source>
</evidence>
<evidence type="ECO:0000256" key="1">
    <source>
        <dbReference type="SAM" id="MobiDB-lite"/>
    </source>
</evidence>
<gene>
    <name evidence="3" type="ORF">SISSUDRAFT_1059391</name>
</gene>
<name>A0A166G9K5_9AGAM</name>
<feature type="region of interest" description="Disordered" evidence="1">
    <location>
        <begin position="739"/>
        <end position="796"/>
    </location>
</feature>